<keyword evidence="2" id="KW-1185">Reference proteome</keyword>
<gene>
    <name evidence="1" type="ORF">B9T62_09200</name>
</gene>
<dbReference type="KEGG" id="pdh:B9T62_09200"/>
<sequence>MSLQLIDAIQNTHKADAAFMALLGLTPAAASADMIKRFTKGVEPEITVTKDTMPHLCQYIMPGQFARNHLVFQGKFCIDFYGKTGYEAKLLFQRSFELLHDRRIVQPKFHSFLCVLAYDGDFATGISGVKGYKGIFDIDYIRMN</sequence>
<organism evidence="1 2">
    <name type="scientific">Paenibacillus donghaensis</name>
    <dbReference type="NCBI Taxonomy" id="414771"/>
    <lineage>
        <taxon>Bacteria</taxon>
        <taxon>Bacillati</taxon>
        <taxon>Bacillota</taxon>
        <taxon>Bacilli</taxon>
        <taxon>Bacillales</taxon>
        <taxon>Paenibacillaceae</taxon>
        <taxon>Paenibacillus</taxon>
    </lineage>
</organism>
<dbReference type="OrthoDB" id="2629980at2"/>
<dbReference type="RefSeq" id="WP_087914960.1">
    <property type="nucleotide sequence ID" value="NZ_CP021780.1"/>
</dbReference>
<accession>A0A2Z2KBC9</accession>
<evidence type="ECO:0000313" key="1">
    <source>
        <dbReference type="EMBL" id="ASA20945.1"/>
    </source>
</evidence>
<reference evidence="1 2" key="1">
    <citation type="submission" date="2017-06" db="EMBL/GenBank/DDBJ databases">
        <title>Complete genome sequence of Paenibacillus donghaensis KCTC 13049T isolated from East Sea sediment, South Korea.</title>
        <authorList>
            <person name="Jung B.K."/>
            <person name="Hong S.-J."/>
            <person name="Shin J.-H."/>
        </authorList>
    </citation>
    <scope>NUCLEOTIDE SEQUENCE [LARGE SCALE GENOMIC DNA]</scope>
    <source>
        <strain evidence="1 2">KCTC 13049</strain>
    </source>
</reference>
<proteinExistence type="predicted"/>
<name>A0A2Z2KBC9_9BACL</name>
<protein>
    <submittedName>
        <fullName evidence="1">Uncharacterized protein</fullName>
    </submittedName>
</protein>
<dbReference type="Proteomes" id="UP000249890">
    <property type="component" value="Chromosome"/>
</dbReference>
<evidence type="ECO:0000313" key="2">
    <source>
        <dbReference type="Proteomes" id="UP000249890"/>
    </source>
</evidence>
<dbReference type="EMBL" id="CP021780">
    <property type="protein sequence ID" value="ASA20945.1"/>
    <property type="molecule type" value="Genomic_DNA"/>
</dbReference>
<dbReference type="AlphaFoldDB" id="A0A2Z2KBC9"/>